<evidence type="ECO:0008006" key="11">
    <source>
        <dbReference type="Google" id="ProtNLM"/>
    </source>
</evidence>
<feature type="transmembrane region" description="Helical" evidence="8">
    <location>
        <begin position="309"/>
        <end position="327"/>
    </location>
</feature>
<sequence>MLIAATIVSPLFALAQGAVPLTLNEVVAVIAQAGGLERAADPFQYAILMEIRLPRVLMALIVGAILGMAGALMQTLFRNPLADPGLIGTSAGAALAAALAMILGNVLFSGIAAALAIWFVPAFAFLGALSAMLLVLRLANYRGQMDASHLLLAGIAVNALAGAGIGLLVYTATDDQLRNFTVWTLGSLASASWTKVFVAGGVLALLIAMTPRLVKPLNALLLSEGDAACLGFEVARLKLLLLLLSALAVGVVVAFCGVIGFVGLVVPNLARLLVGPNHAWQLPTCMLMGAVLLSLADVLARVLVAPTELPIGVLTALLGAPFFIALLRQRVRALAYA</sequence>
<feature type="transmembrane region" description="Helical" evidence="8">
    <location>
        <begin position="282"/>
        <end position="303"/>
    </location>
</feature>
<organism evidence="9 10">
    <name type="scientific">Alkalilimnicola ehrlichii</name>
    <dbReference type="NCBI Taxonomy" id="351052"/>
    <lineage>
        <taxon>Bacteria</taxon>
        <taxon>Pseudomonadati</taxon>
        <taxon>Pseudomonadota</taxon>
        <taxon>Gammaproteobacteria</taxon>
        <taxon>Chromatiales</taxon>
        <taxon>Ectothiorhodospiraceae</taxon>
        <taxon>Alkalilimnicola</taxon>
    </lineage>
</organism>
<protein>
    <recommendedName>
        <fullName evidence="11">Iron ABC transporter</fullName>
    </recommendedName>
</protein>
<dbReference type="Proteomes" id="UP000256763">
    <property type="component" value="Unassembled WGS sequence"/>
</dbReference>
<name>A0A3E0WRR9_9GAMM</name>
<evidence type="ECO:0000256" key="5">
    <source>
        <dbReference type="ARBA" id="ARBA00022692"/>
    </source>
</evidence>
<evidence type="ECO:0000256" key="6">
    <source>
        <dbReference type="ARBA" id="ARBA00022989"/>
    </source>
</evidence>
<dbReference type="PANTHER" id="PTHR30472:SF25">
    <property type="entry name" value="ABC TRANSPORTER PERMEASE PROTEIN MJ0876-RELATED"/>
    <property type="match status" value="1"/>
</dbReference>
<dbReference type="Pfam" id="PF01032">
    <property type="entry name" value="FecCD"/>
    <property type="match status" value="1"/>
</dbReference>
<feature type="transmembrane region" description="Helical" evidence="8">
    <location>
        <begin position="192"/>
        <end position="210"/>
    </location>
</feature>
<feature type="transmembrane region" description="Helical" evidence="8">
    <location>
        <begin position="150"/>
        <end position="172"/>
    </location>
</feature>
<evidence type="ECO:0000256" key="4">
    <source>
        <dbReference type="ARBA" id="ARBA00022475"/>
    </source>
</evidence>
<evidence type="ECO:0000313" key="10">
    <source>
        <dbReference type="Proteomes" id="UP000256763"/>
    </source>
</evidence>
<evidence type="ECO:0000256" key="1">
    <source>
        <dbReference type="ARBA" id="ARBA00004651"/>
    </source>
</evidence>
<keyword evidence="6 8" id="KW-1133">Transmembrane helix</keyword>
<dbReference type="PANTHER" id="PTHR30472">
    <property type="entry name" value="FERRIC ENTEROBACTIN TRANSPORT SYSTEM PERMEASE PROTEIN"/>
    <property type="match status" value="1"/>
</dbReference>
<keyword evidence="3" id="KW-0813">Transport</keyword>
<dbReference type="InterPro" id="IPR037294">
    <property type="entry name" value="ABC_BtuC-like"/>
</dbReference>
<feature type="transmembrane region" description="Helical" evidence="8">
    <location>
        <begin position="85"/>
        <end position="108"/>
    </location>
</feature>
<dbReference type="GO" id="GO:0022857">
    <property type="term" value="F:transmembrane transporter activity"/>
    <property type="evidence" value="ECO:0007669"/>
    <property type="project" value="InterPro"/>
</dbReference>
<keyword evidence="7 8" id="KW-0472">Membrane</keyword>
<gene>
    <name evidence="9" type="ORF">CAL65_14775</name>
</gene>
<accession>A0A3E0WRR9</accession>
<dbReference type="GO" id="GO:0033214">
    <property type="term" value="P:siderophore-iron import into cell"/>
    <property type="evidence" value="ECO:0007669"/>
    <property type="project" value="TreeGrafter"/>
</dbReference>
<evidence type="ECO:0000256" key="7">
    <source>
        <dbReference type="ARBA" id="ARBA00023136"/>
    </source>
</evidence>
<keyword evidence="10" id="KW-1185">Reference proteome</keyword>
<reference evidence="10" key="1">
    <citation type="submission" date="2017-05" db="EMBL/GenBank/DDBJ databases">
        <authorList>
            <person name="Sharma S."/>
            <person name="Sidhu C."/>
            <person name="Pinnaka A.K."/>
        </authorList>
    </citation>
    <scope>NUCLEOTIDE SEQUENCE [LARGE SCALE GENOMIC DNA]</scope>
    <source>
        <strain evidence="10">AK93</strain>
    </source>
</reference>
<comment type="similarity">
    <text evidence="2">Belongs to the binding-protein-dependent transport system permease family. FecCD subfamily.</text>
</comment>
<dbReference type="Gene3D" id="1.10.3470.10">
    <property type="entry name" value="ABC transporter involved in vitamin B12 uptake, BtuC"/>
    <property type="match status" value="1"/>
</dbReference>
<dbReference type="FunFam" id="1.10.3470.10:FF:000001">
    <property type="entry name" value="Vitamin B12 ABC transporter permease BtuC"/>
    <property type="match status" value="1"/>
</dbReference>
<comment type="caution">
    <text evidence="9">The sequence shown here is derived from an EMBL/GenBank/DDBJ whole genome shotgun (WGS) entry which is preliminary data.</text>
</comment>
<dbReference type="InterPro" id="IPR000522">
    <property type="entry name" value="ABC_transptr_permease_BtuC"/>
</dbReference>
<comment type="subcellular location">
    <subcellularLocation>
        <location evidence="1">Cell membrane</location>
        <topology evidence="1">Multi-pass membrane protein</topology>
    </subcellularLocation>
</comment>
<evidence type="ECO:0000313" key="9">
    <source>
        <dbReference type="EMBL" id="RFA34675.1"/>
    </source>
</evidence>
<feature type="transmembrane region" description="Helical" evidence="8">
    <location>
        <begin position="56"/>
        <end position="73"/>
    </location>
</feature>
<feature type="transmembrane region" description="Helical" evidence="8">
    <location>
        <begin position="114"/>
        <end position="138"/>
    </location>
</feature>
<proteinExistence type="inferred from homology"/>
<evidence type="ECO:0000256" key="3">
    <source>
        <dbReference type="ARBA" id="ARBA00022448"/>
    </source>
</evidence>
<feature type="transmembrane region" description="Helical" evidence="8">
    <location>
        <begin position="241"/>
        <end position="270"/>
    </location>
</feature>
<evidence type="ECO:0000256" key="8">
    <source>
        <dbReference type="SAM" id="Phobius"/>
    </source>
</evidence>
<keyword evidence="4" id="KW-1003">Cell membrane</keyword>
<keyword evidence="5 8" id="KW-0812">Transmembrane</keyword>
<dbReference type="EMBL" id="NFZW01000015">
    <property type="protein sequence ID" value="RFA34675.1"/>
    <property type="molecule type" value="Genomic_DNA"/>
</dbReference>
<dbReference type="SUPFAM" id="SSF81345">
    <property type="entry name" value="ABC transporter involved in vitamin B12 uptake, BtuC"/>
    <property type="match status" value="1"/>
</dbReference>
<dbReference type="GO" id="GO:0005886">
    <property type="term" value="C:plasma membrane"/>
    <property type="evidence" value="ECO:0007669"/>
    <property type="project" value="UniProtKB-SubCell"/>
</dbReference>
<dbReference type="CDD" id="cd06550">
    <property type="entry name" value="TM_ABC_iron-siderophores_like"/>
    <property type="match status" value="1"/>
</dbReference>
<evidence type="ECO:0000256" key="2">
    <source>
        <dbReference type="ARBA" id="ARBA00007935"/>
    </source>
</evidence>
<dbReference type="AlphaFoldDB" id="A0A3E0WRR9"/>